<dbReference type="InterPro" id="IPR014306">
    <property type="entry name" value="Hydroxyisourate_hydrolase"/>
</dbReference>
<dbReference type="InterPro" id="IPR036817">
    <property type="entry name" value="Transthyretin/HIU_hydrolase_sf"/>
</dbReference>
<comment type="subunit">
    <text evidence="4 10">Homotetramer.</text>
</comment>
<accession>A0A1I5XDJ7</accession>
<dbReference type="FunFam" id="2.60.40.180:FF:000005">
    <property type="entry name" value="5-hydroxyisourate hydrolase"/>
    <property type="match status" value="1"/>
</dbReference>
<evidence type="ECO:0000256" key="1">
    <source>
        <dbReference type="ARBA" id="ARBA00001043"/>
    </source>
</evidence>
<evidence type="ECO:0000256" key="2">
    <source>
        <dbReference type="ARBA" id="ARBA00002704"/>
    </source>
</evidence>
<dbReference type="PANTHER" id="PTHR10395:SF7">
    <property type="entry name" value="5-HYDROXYISOURATE HYDROLASE"/>
    <property type="match status" value="1"/>
</dbReference>
<gene>
    <name evidence="12" type="ORF">SAMN03084138_04639</name>
</gene>
<dbReference type="PROSITE" id="PS00769">
    <property type="entry name" value="TRANSTHYRETIN_2"/>
    <property type="match status" value="1"/>
</dbReference>
<reference evidence="12 13" key="1">
    <citation type="submission" date="2016-10" db="EMBL/GenBank/DDBJ databases">
        <authorList>
            <person name="de Groot N.N."/>
        </authorList>
    </citation>
    <scope>NUCLEOTIDE SEQUENCE [LARGE SCALE GENOMIC DNA]</scope>
    <source>
        <strain evidence="12 13">DSM 15893</strain>
    </source>
</reference>
<evidence type="ECO:0000256" key="10">
    <source>
        <dbReference type="RuleBase" id="RU361270"/>
    </source>
</evidence>
<comment type="catalytic activity">
    <reaction evidence="1 10">
        <text>5-hydroxyisourate + H2O = 5-hydroxy-2-oxo-4-ureido-2,5-dihydro-1H-imidazole-5-carboxylate + H(+)</text>
        <dbReference type="Rhea" id="RHEA:23736"/>
        <dbReference type="ChEBI" id="CHEBI:15377"/>
        <dbReference type="ChEBI" id="CHEBI:15378"/>
        <dbReference type="ChEBI" id="CHEBI:18072"/>
        <dbReference type="ChEBI" id="CHEBI:58639"/>
        <dbReference type="EC" id="3.5.2.17"/>
    </reaction>
</comment>
<dbReference type="GO" id="GO:0006144">
    <property type="term" value="P:purine nucleobase metabolic process"/>
    <property type="evidence" value="ECO:0007669"/>
    <property type="project" value="UniProtKB-KW"/>
</dbReference>
<dbReference type="NCBIfam" id="TIGR02962">
    <property type="entry name" value="hdxy_isourate"/>
    <property type="match status" value="1"/>
</dbReference>
<dbReference type="Pfam" id="PF00576">
    <property type="entry name" value="Transthyretin"/>
    <property type="match status" value="1"/>
</dbReference>
<dbReference type="STRING" id="1121869.SAMN03084138_04639"/>
<dbReference type="GO" id="GO:0033971">
    <property type="term" value="F:hydroxyisourate hydrolase activity"/>
    <property type="evidence" value="ECO:0007669"/>
    <property type="project" value="UniProtKB-EC"/>
</dbReference>
<evidence type="ECO:0000256" key="8">
    <source>
        <dbReference type="ARBA" id="ARBA00022801"/>
    </source>
</evidence>
<dbReference type="PROSITE" id="PS00768">
    <property type="entry name" value="TRANSTHYRETIN_1"/>
    <property type="match status" value="1"/>
</dbReference>
<dbReference type="AlphaFoldDB" id="A0A1I5XDJ7"/>
<dbReference type="PRINTS" id="PR00189">
    <property type="entry name" value="TRNSTHYRETIN"/>
</dbReference>
<evidence type="ECO:0000256" key="3">
    <source>
        <dbReference type="ARBA" id="ARBA00009850"/>
    </source>
</evidence>
<dbReference type="PANTHER" id="PTHR10395">
    <property type="entry name" value="URICASE AND TRANSTHYRETIN-RELATED"/>
    <property type="match status" value="1"/>
</dbReference>
<name>A0A1I5XDJ7_9GAMM</name>
<feature type="domain" description="Transthyretin/hydroxyisourate hydrolase" evidence="11">
    <location>
        <begin position="4"/>
        <end position="116"/>
    </location>
</feature>
<evidence type="ECO:0000313" key="12">
    <source>
        <dbReference type="EMBL" id="SFQ29717.1"/>
    </source>
</evidence>
<dbReference type="RefSeq" id="WP_017013399.1">
    <property type="nucleotide sequence ID" value="NZ_FOWR01000061.1"/>
</dbReference>
<dbReference type="InterPro" id="IPR023416">
    <property type="entry name" value="Transthyretin/HIU_hydrolase_d"/>
</dbReference>
<dbReference type="Proteomes" id="UP000182692">
    <property type="component" value="Unassembled WGS sequence"/>
</dbReference>
<dbReference type="InterPro" id="IPR000895">
    <property type="entry name" value="Transthyretin/HIU_hydrolase"/>
</dbReference>
<evidence type="ECO:0000256" key="7">
    <source>
        <dbReference type="ARBA" id="ARBA00022631"/>
    </source>
</evidence>
<evidence type="ECO:0000256" key="9">
    <source>
        <dbReference type="PIRSR" id="PIRSR600895-51"/>
    </source>
</evidence>
<dbReference type="GeneID" id="35869708"/>
<proteinExistence type="inferred from homology"/>
<comment type="function">
    <text evidence="2">Catalyzes the hydrolysis of 5-hydroxyisourate (HIU) to 2-oxo-4-hydroxy-4-carboxy-5-ureidoimidazoline (OHCU).</text>
</comment>
<evidence type="ECO:0000256" key="6">
    <source>
        <dbReference type="ARBA" id="ARBA00017539"/>
    </source>
</evidence>
<feature type="binding site" evidence="9">
    <location>
        <position position="7"/>
    </location>
    <ligand>
        <name>substrate</name>
    </ligand>
</feature>
<dbReference type="OrthoDB" id="9792386at2"/>
<dbReference type="EC" id="3.5.2.17" evidence="5 10"/>
<protein>
    <recommendedName>
        <fullName evidence="6 10">5-hydroxyisourate hydrolase</fullName>
        <shortName evidence="10">HIU hydrolase</shortName>
        <shortName evidence="10">HIUHase</shortName>
        <ecNumber evidence="5 10">3.5.2.17</ecNumber>
    </recommendedName>
</protein>
<dbReference type="Gene3D" id="2.60.40.180">
    <property type="entry name" value="Transthyretin/hydroxyisourate hydrolase domain"/>
    <property type="match status" value="1"/>
</dbReference>
<evidence type="ECO:0000259" key="11">
    <source>
        <dbReference type="Pfam" id="PF00576"/>
    </source>
</evidence>
<organism evidence="12 13">
    <name type="scientific">Enterovibrio norvegicus DSM 15893</name>
    <dbReference type="NCBI Taxonomy" id="1121869"/>
    <lineage>
        <taxon>Bacteria</taxon>
        <taxon>Pseudomonadati</taxon>
        <taxon>Pseudomonadota</taxon>
        <taxon>Gammaproteobacteria</taxon>
        <taxon>Vibrionales</taxon>
        <taxon>Vibrionaceae</taxon>
        <taxon>Enterovibrio</taxon>
    </lineage>
</organism>
<evidence type="ECO:0000313" key="13">
    <source>
        <dbReference type="Proteomes" id="UP000182692"/>
    </source>
</evidence>
<keyword evidence="8 10" id="KW-0378">Hydrolase</keyword>
<dbReference type="InterPro" id="IPR023418">
    <property type="entry name" value="Thyroxine_BS"/>
</dbReference>
<dbReference type="SUPFAM" id="SSF49472">
    <property type="entry name" value="Transthyretin (synonym: prealbumin)"/>
    <property type="match status" value="1"/>
</dbReference>
<keyword evidence="7 10" id="KW-0659">Purine metabolism</keyword>
<feature type="binding site" evidence="9">
    <location>
        <position position="45"/>
    </location>
    <ligand>
        <name>substrate</name>
    </ligand>
</feature>
<sequence length="117" mass="13079">MGKLTTHVLDTANGVPAAGVKISLYRIDDDGLKPLLSTSTNQDGRTQKPLLENDAFRSGQYQLVFSTAAYFRHRNTPVDPIPFLDEIVIRFGISDHNQHFHVPLLVSPYSYSTYRGS</sequence>
<comment type="similarity">
    <text evidence="3 10">Belongs to the transthyretin family. 5-hydroxyisourate hydrolase subfamily.</text>
</comment>
<dbReference type="CDD" id="cd05822">
    <property type="entry name" value="TLP_HIUase"/>
    <property type="match status" value="1"/>
</dbReference>
<evidence type="ECO:0000256" key="5">
    <source>
        <dbReference type="ARBA" id="ARBA00012609"/>
    </source>
</evidence>
<dbReference type="EMBL" id="FOWR01000061">
    <property type="protein sequence ID" value="SFQ29717.1"/>
    <property type="molecule type" value="Genomic_DNA"/>
</dbReference>
<dbReference type="InterPro" id="IPR023419">
    <property type="entry name" value="Transthyretin_CS"/>
</dbReference>
<feature type="binding site" evidence="9">
    <location>
        <position position="114"/>
    </location>
    <ligand>
        <name>substrate</name>
    </ligand>
</feature>
<evidence type="ECO:0000256" key="4">
    <source>
        <dbReference type="ARBA" id="ARBA00011881"/>
    </source>
</evidence>